<gene>
    <name evidence="5" type="ORF">DPMN_027470</name>
</gene>
<dbReference type="Pfam" id="PF04032">
    <property type="entry name" value="Rpr2"/>
    <property type="match status" value="1"/>
</dbReference>
<evidence type="ECO:0000256" key="2">
    <source>
        <dbReference type="ARBA" id="ARBA00022723"/>
    </source>
</evidence>
<protein>
    <submittedName>
        <fullName evidence="5">Uncharacterized protein</fullName>
    </submittedName>
</protein>
<dbReference type="InterPro" id="IPR007175">
    <property type="entry name" value="Rpr2/Snm1/Rpp21"/>
</dbReference>
<keyword evidence="3" id="KW-0862">Zinc</keyword>
<comment type="similarity">
    <text evidence="4">Belongs to the eukaryotic/archaeal RNase P protein component 4 family.</text>
</comment>
<keyword evidence="6" id="KW-1185">Reference proteome</keyword>
<evidence type="ECO:0000313" key="6">
    <source>
        <dbReference type="Proteomes" id="UP000828390"/>
    </source>
</evidence>
<dbReference type="Gene3D" id="6.20.50.20">
    <property type="match status" value="1"/>
</dbReference>
<evidence type="ECO:0000256" key="1">
    <source>
        <dbReference type="ARBA" id="ARBA00022694"/>
    </source>
</evidence>
<organism evidence="5 6">
    <name type="scientific">Dreissena polymorpha</name>
    <name type="common">Zebra mussel</name>
    <name type="synonym">Mytilus polymorpha</name>
    <dbReference type="NCBI Taxonomy" id="45954"/>
    <lineage>
        <taxon>Eukaryota</taxon>
        <taxon>Metazoa</taxon>
        <taxon>Spiralia</taxon>
        <taxon>Lophotrochozoa</taxon>
        <taxon>Mollusca</taxon>
        <taxon>Bivalvia</taxon>
        <taxon>Autobranchia</taxon>
        <taxon>Heteroconchia</taxon>
        <taxon>Euheterodonta</taxon>
        <taxon>Imparidentia</taxon>
        <taxon>Neoheterodontei</taxon>
        <taxon>Myida</taxon>
        <taxon>Dreissenoidea</taxon>
        <taxon>Dreissenidae</taxon>
        <taxon>Dreissena</taxon>
    </lineage>
</organism>
<dbReference type="Proteomes" id="UP000828390">
    <property type="component" value="Unassembled WGS sequence"/>
</dbReference>
<accession>A0A9D4RF95</accession>
<sequence length="179" mass="19777">MTRKTQIPQEDIWSRISFLYQAAYRCLQISGAVGMCRFHTNTLLSIARKSCLSLHPNLKRTICSRCCVLLVPGRTAVIRIKKKRQKMTTVTCLECGTMKRYLNIPDFTPDIDKPDSWVCVVQDGMSLVTKGKGKGNQGAGETAGTAVAVNANCVKQANVNDKKQTKLDGETASLKVKRP</sequence>
<reference evidence="5" key="1">
    <citation type="journal article" date="2019" name="bioRxiv">
        <title>The Genome of the Zebra Mussel, Dreissena polymorpha: A Resource for Invasive Species Research.</title>
        <authorList>
            <person name="McCartney M.A."/>
            <person name="Auch B."/>
            <person name="Kono T."/>
            <person name="Mallez S."/>
            <person name="Zhang Y."/>
            <person name="Obille A."/>
            <person name="Becker A."/>
            <person name="Abrahante J.E."/>
            <person name="Garbe J."/>
            <person name="Badalamenti J.P."/>
            <person name="Herman A."/>
            <person name="Mangelson H."/>
            <person name="Liachko I."/>
            <person name="Sullivan S."/>
            <person name="Sone E.D."/>
            <person name="Koren S."/>
            <person name="Silverstein K.A.T."/>
            <person name="Beckman K.B."/>
            <person name="Gohl D.M."/>
        </authorList>
    </citation>
    <scope>NUCLEOTIDE SEQUENCE</scope>
    <source>
        <strain evidence="5">Duluth1</strain>
        <tissue evidence="5">Whole animal</tissue>
    </source>
</reference>
<proteinExistence type="inferred from homology"/>
<dbReference type="PANTHER" id="PTHR14742">
    <property type="entry name" value="RIBONUCLEASE P SUBUNIT P21"/>
    <property type="match status" value="1"/>
</dbReference>
<evidence type="ECO:0000256" key="4">
    <source>
        <dbReference type="ARBA" id="ARBA00038402"/>
    </source>
</evidence>
<dbReference type="PANTHER" id="PTHR14742:SF0">
    <property type="entry name" value="RIBONUCLEASE P PROTEIN SUBUNIT P21"/>
    <property type="match status" value="1"/>
</dbReference>
<reference evidence="5" key="2">
    <citation type="submission" date="2020-11" db="EMBL/GenBank/DDBJ databases">
        <authorList>
            <person name="McCartney M.A."/>
            <person name="Auch B."/>
            <person name="Kono T."/>
            <person name="Mallez S."/>
            <person name="Becker A."/>
            <person name="Gohl D.M."/>
            <person name="Silverstein K.A.T."/>
            <person name="Koren S."/>
            <person name="Bechman K.B."/>
            <person name="Herman A."/>
            <person name="Abrahante J.E."/>
            <person name="Garbe J."/>
        </authorList>
    </citation>
    <scope>NUCLEOTIDE SEQUENCE</scope>
    <source>
        <strain evidence="5">Duluth1</strain>
        <tissue evidence="5">Whole animal</tissue>
    </source>
</reference>
<dbReference type="GO" id="GO:0008033">
    <property type="term" value="P:tRNA processing"/>
    <property type="evidence" value="ECO:0007669"/>
    <property type="project" value="UniProtKB-KW"/>
</dbReference>
<evidence type="ECO:0000256" key="3">
    <source>
        <dbReference type="ARBA" id="ARBA00022833"/>
    </source>
</evidence>
<evidence type="ECO:0000313" key="5">
    <source>
        <dbReference type="EMBL" id="KAH3864452.1"/>
    </source>
</evidence>
<dbReference type="OrthoDB" id="128536at2759"/>
<name>A0A9D4RF95_DREPO</name>
<dbReference type="GO" id="GO:0046872">
    <property type="term" value="F:metal ion binding"/>
    <property type="evidence" value="ECO:0007669"/>
    <property type="project" value="UniProtKB-KW"/>
</dbReference>
<keyword evidence="2" id="KW-0479">Metal-binding</keyword>
<keyword evidence="1" id="KW-0819">tRNA processing</keyword>
<dbReference type="EMBL" id="JAIWYP010000002">
    <property type="protein sequence ID" value="KAH3864452.1"/>
    <property type="molecule type" value="Genomic_DNA"/>
</dbReference>
<dbReference type="AlphaFoldDB" id="A0A9D4RF95"/>
<dbReference type="GO" id="GO:0005655">
    <property type="term" value="C:nucleolar ribonuclease P complex"/>
    <property type="evidence" value="ECO:0007669"/>
    <property type="project" value="TreeGrafter"/>
</dbReference>
<comment type="caution">
    <text evidence="5">The sequence shown here is derived from an EMBL/GenBank/DDBJ whole genome shotgun (WGS) entry which is preliminary data.</text>
</comment>